<dbReference type="Pfam" id="PF13302">
    <property type="entry name" value="Acetyltransf_3"/>
    <property type="match status" value="1"/>
</dbReference>
<dbReference type="CDD" id="cd04301">
    <property type="entry name" value="NAT_SF"/>
    <property type="match status" value="1"/>
</dbReference>
<dbReference type="Proteomes" id="UP000294292">
    <property type="component" value="Chromosome"/>
</dbReference>
<dbReference type="PANTHER" id="PTHR43415:SF5">
    <property type="entry name" value="ACETYLTRANSFERASE"/>
    <property type="match status" value="1"/>
</dbReference>
<dbReference type="PANTHER" id="PTHR43415">
    <property type="entry name" value="SPERMIDINE N(1)-ACETYLTRANSFERASE"/>
    <property type="match status" value="1"/>
</dbReference>
<organism evidence="2 3">
    <name type="scientific">Paenisporosarcina antarctica</name>
    <dbReference type="NCBI Taxonomy" id="417367"/>
    <lineage>
        <taxon>Bacteria</taxon>
        <taxon>Bacillati</taxon>
        <taxon>Bacillota</taxon>
        <taxon>Bacilli</taxon>
        <taxon>Bacillales</taxon>
        <taxon>Caryophanaceae</taxon>
        <taxon>Paenisporosarcina</taxon>
    </lineage>
</organism>
<reference evidence="2 3" key="1">
    <citation type="submission" date="2019-03" db="EMBL/GenBank/DDBJ databases">
        <title>Complete genome sequence of Paenisporosarcina antarctica CGMCC 1.6503T.</title>
        <authorList>
            <person name="Rong J.-C."/>
            <person name="Chi N.-Y."/>
            <person name="Zhang Q.-F."/>
        </authorList>
    </citation>
    <scope>NUCLEOTIDE SEQUENCE [LARGE SCALE GENOMIC DNA]</scope>
    <source>
        <strain evidence="2 3">CGMCC 1.6503</strain>
    </source>
</reference>
<dbReference type="Gene3D" id="3.40.630.30">
    <property type="match status" value="1"/>
</dbReference>
<name>A0A4P7A1U8_9BACL</name>
<dbReference type="SUPFAM" id="SSF55729">
    <property type="entry name" value="Acyl-CoA N-acyltransferases (Nat)"/>
    <property type="match status" value="1"/>
</dbReference>
<dbReference type="OrthoDB" id="9795206at2"/>
<accession>A0A4P7A1U8</accession>
<gene>
    <name evidence="2" type="ORF">E2636_17360</name>
</gene>
<dbReference type="AlphaFoldDB" id="A0A4P7A1U8"/>
<dbReference type="EMBL" id="CP038015">
    <property type="protein sequence ID" value="QBP42797.1"/>
    <property type="molecule type" value="Genomic_DNA"/>
</dbReference>
<dbReference type="GO" id="GO:0016747">
    <property type="term" value="F:acyltransferase activity, transferring groups other than amino-acyl groups"/>
    <property type="evidence" value="ECO:0007669"/>
    <property type="project" value="InterPro"/>
</dbReference>
<dbReference type="KEGG" id="panc:E2636_17360"/>
<evidence type="ECO:0000313" key="3">
    <source>
        <dbReference type="Proteomes" id="UP000294292"/>
    </source>
</evidence>
<protein>
    <submittedName>
        <fullName evidence="2">N-acetyltransferase</fullName>
    </submittedName>
</protein>
<sequence>MFAGSKIRLTAIRKEDLPKFRQWNSVESFGRFYNSSPIREESEKNANQLIDDHSDRSYRFAIRPLESEDFLGVCAIEEIVWSHRAAWISIALGPDFHGKGFGKDAMQLLVRYGFNELNLHRLSLTVFSYNQAAISLYESLGFKHEGTYREFIQRDGKRYDMHLYGLLASEYFPNRLR</sequence>
<proteinExistence type="predicted"/>
<feature type="domain" description="N-acetyltransferase" evidence="1">
    <location>
        <begin position="7"/>
        <end position="166"/>
    </location>
</feature>
<evidence type="ECO:0000259" key="1">
    <source>
        <dbReference type="PROSITE" id="PS51186"/>
    </source>
</evidence>
<dbReference type="RefSeq" id="WP_134211515.1">
    <property type="nucleotide sequence ID" value="NZ_CP038015.1"/>
</dbReference>
<dbReference type="PROSITE" id="PS51186">
    <property type="entry name" value="GNAT"/>
    <property type="match status" value="1"/>
</dbReference>
<keyword evidence="2" id="KW-0808">Transferase</keyword>
<dbReference type="InterPro" id="IPR000182">
    <property type="entry name" value="GNAT_dom"/>
</dbReference>
<keyword evidence="3" id="KW-1185">Reference proteome</keyword>
<dbReference type="InterPro" id="IPR016181">
    <property type="entry name" value="Acyl_CoA_acyltransferase"/>
</dbReference>
<evidence type="ECO:0000313" key="2">
    <source>
        <dbReference type="EMBL" id="QBP42797.1"/>
    </source>
</evidence>